<keyword evidence="6 10" id="KW-0418">Kinase</keyword>
<gene>
    <name evidence="10" type="ORF">IAB44_03505</name>
</gene>
<dbReference type="GO" id="GO:0005524">
    <property type="term" value="F:ATP binding"/>
    <property type="evidence" value="ECO:0007669"/>
    <property type="project" value="UniProtKB-KW"/>
</dbReference>
<dbReference type="AlphaFoldDB" id="A0A9D1JJ10"/>
<dbReference type="GO" id="GO:0030295">
    <property type="term" value="F:protein kinase activator activity"/>
    <property type="evidence" value="ECO:0007669"/>
    <property type="project" value="TreeGrafter"/>
</dbReference>
<dbReference type="CDD" id="cd00075">
    <property type="entry name" value="HATPase"/>
    <property type="match status" value="1"/>
</dbReference>
<dbReference type="EMBL" id="DVIQ01000021">
    <property type="protein sequence ID" value="HIS30605.1"/>
    <property type="molecule type" value="Genomic_DNA"/>
</dbReference>
<dbReference type="InterPro" id="IPR050351">
    <property type="entry name" value="BphY/WalK/GraS-like"/>
</dbReference>
<evidence type="ECO:0000256" key="7">
    <source>
        <dbReference type="ARBA" id="ARBA00022840"/>
    </source>
</evidence>
<dbReference type="SMART" id="SM00387">
    <property type="entry name" value="HATPase_c"/>
    <property type="match status" value="1"/>
</dbReference>
<evidence type="ECO:0000256" key="8">
    <source>
        <dbReference type="ARBA" id="ARBA00023012"/>
    </source>
</evidence>
<protein>
    <recommendedName>
        <fullName evidence="3">histidine kinase</fullName>
        <ecNumber evidence="3">2.7.13.3</ecNumber>
    </recommendedName>
</protein>
<comment type="catalytic activity">
    <reaction evidence="1">
        <text>ATP + protein L-histidine = ADP + protein N-phospho-L-histidine.</text>
        <dbReference type="EC" id="2.7.13.3"/>
    </reaction>
</comment>
<dbReference type="EC" id="2.7.13.3" evidence="3"/>
<comment type="caution">
    <text evidence="10">The sequence shown here is derived from an EMBL/GenBank/DDBJ whole genome shotgun (WGS) entry which is preliminary data.</text>
</comment>
<evidence type="ECO:0000256" key="6">
    <source>
        <dbReference type="ARBA" id="ARBA00022777"/>
    </source>
</evidence>
<dbReference type="Pfam" id="PF02518">
    <property type="entry name" value="HATPase_c"/>
    <property type="match status" value="1"/>
</dbReference>
<keyword evidence="4" id="KW-0808">Transferase</keyword>
<evidence type="ECO:0000256" key="1">
    <source>
        <dbReference type="ARBA" id="ARBA00000085"/>
    </source>
</evidence>
<dbReference type="PANTHER" id="PTHR42878">
    <property type="entry name" value="TWO-COMPONENT HISTIDINE KINASE"/>
    <property type="match status" value="1"/>
</dbReference>
<evidence type="ECO:0000256" key="4">
    <source>
        <dbReference type="ARBA" id="ARBA00022679"/>
    </source>
</evidence>
<dbReference type="InterPro" id="IPR036890">
    <property type="entry name" value="HATPase_C_sf"/>
</dbReference>
<evidence type="ECO:0000256" key="2">
    <source>
        <dbReference type="ARBA" id="ARBA00004370"/>
    </source>
</evidence>
<evidence type="ECO:0000256" key="5">
    <source>
        <dbReference type="ARBA" id="ARBA00022741"/>
    </source>
</evidence>
<dbReference type="InterPro" id="IPR005467">
    <property type="entry name" value="His_kinase_dom"/>
</dbReference>
<dbReference type="Proteomes" id="UP000823935">
    <property type="component" value="Unassembled WGS sequence"/>
</dbReference>
<dbReference type="Gene3D" id="3.30.565.10">
    <property type="entry name" value="Histidine kinase-like ATPase, C-terminal domain"/>
    <property type="match status" value="1"/>
</dbReference>
<dbReference type="SUPFAM" id="SSF55874">
    <property type="entry name" value="ATPase domain of HSP90 chaperone/DNA topoisomerase II/histidine kinase"/>
    <property type="match status" value="1"/>
</dbReference>
<dbReference type="GO" id="GO:0004673">
    <property type="term" value="F:protein histidine kinase activity"/>
    <property type="evidence" value="ECO:0007669"/>
    <property type="project" value="UniProtKB-EC"/>
</dbReference>
<evidence type="ECO:0000259" key="9">
    <source>
        <dbReference type="PROSITE" id="PS50109"/>
    </source>
</evidence>
<dbReference type="InterPro" id="IPR003594">
    <property type="entry name" value="HATPase_dom"/>
</dbReference>
<evidence type="ECO:0000313" key="11">
    <source>
        <dbReference type="Proteomes" id="UP000823935"/>
    </source>
</evidence>
<name>A0A9D1JJ10_9FIRM</name>
<dbReference type="PROSITE" id="PS50109">
    <property type="entry name" value="HIS_KIN"/>
    <property type="match status" value="1"/>
</dbReference>
<feature type="domain" description="Histidine kinase" evidence="9">
    <location>
        <begin position="39"/>
        <end position="205"/>
    </location>
</feature>
<accession>A0A9D1JJ10</accession>
<sequence>MSEYIIETNQITKAYLKLLKKQADTVSQEREPDHLLFCEQEPRALLDMLIRKARTMDKLTEQLYDYSRLSTGDYEPPLETIDAGRILRETFLENCLLFEDAGLRVDADFAREGADLRPIYALGNKDALERIFTNLFQNAARYAHHTFRLSIRRDGGRILFLFENDTKVLSETDLPHLFTRFYMGDPSRSRGGSGLGLTIARYLAEKWAAPWMPASLTAARPKRPAAGIAR</sequence>
<keyword evidence="8" id="KW-0902">Two-component regulatory system</keyword>
<keyword evidence="5" id="KW-0547">Nucleotide-binding</keyword>
<evidence type="ECO:0000256" key="3">
    <source>
        <dbReference type="ARBA" id="ARBA00012438"/>
    </source>
</evidence>
<reference evidence="10" key="2">
    <citation type="journal article" date="2021" name="PeerJ">
        <title>Extensive microbial diversity within the chicken gut microbiome revealed by metagenomics and culture.</title>
        <authorList>
            <person name="Gilroy R."/>
            <person name="Ravi A."/>
            <person name="Getino M."/>
            <person name="Pursley I."/>
            <person name="Horton D.L."/>
            <person name="Alikhan N.F."/>
            <person name="Baker D."/>
            <person name="Gharbi K."/>
            <person name="Hall N."/>
            <person name="Watson M."/>
            <person name="Adriaenssens E.M."/>
            <person name="Foster-Nyarko E."/>
            <person name="Jarju S."/>
            <person name="Secka A."/>
            <person name="Antonio M."/>
            <person name="Oren A."/>
            <person name="Chaudhuri R.R."/>
            <person name="La Ragione R."/>
            <person name="Hildebrand F."/>
            <person name="Pallen M.J."/>
        </authorList>
    </citation>
    <scope>NUCLEOTIDE SEQUENCE</scope>
    <source>
        <strain evidence="10">CHK190-19873</strain>
    </source>
</reference>
<dbReference type="GO" id="GO:0007234">
    <property type="term" value="P:osmosensory signaling via phosphorelay pathway"/>
    <property type="evidence" value="ECO:0007669"/>
    <property type="project" value="TreeGrafter"/>
</dbReference>
<keyword evidence="7" id="KW-0067">ATP-binding</keyword>
<dbReference type="GO" id="GO:0000156">
    <property type="term" value="F:phosphorelay response regulator activity"/>
    <property type="evidence" value="ECO:0007669"/>
    <property type="project" value="TreeGrafter"/>
</dbReference>
<comment type="subcellular location">
    <subcellularLocation>
        <location evidence="2">Membrane</location>
    </subcellularLocation>
</comment>
<reference evidence="10" key="1">
    <citation type="submission" date="2020-10" db="EMBL/GenBank/DDBJ databases">
        <authorList>
            <person name="Gilroy R."/>
        </authorList>
    </citation>
    <scope>NUCLEOTIDE SEQUENCE</scope>
    <source>
        <strain evidence="10">CHK190-19873</strain>
    </source>
</reference>
<dbReference type="PANTHER" id="PTHR42878:SF7">
    <property type="entry name" value="SENSOR HISTIDINE KINASE GLRK"/>
    <property type="match status" value="1"/>
</dbReference>
<organism evidence="10 11">
    <name type="scientific">Candidatus Limivivens intestinipullorum</name>
    <dbReference type="NCBI Taxonomy" id="2840858"/>
    <lineage>
        <taxon>Bacteria</taxon>
        <taxon>Bacillati</taxon>
        <taxon>Bacillota</taxon>
        <taxon>Clostridia</taxon>
        <taxon>Lachnospirales</taxon>
        <taxon>Lachnospiraceae</taxon>
        <taxon>Lachnospiraceae incertae sedis</taxon>
        <taxon>Candidatus Limivivens</taxon>
    </lineage>
</organism>
<proteinExistence type="predicted"/>
<evidence type="ECO:0000313" key="10">
    <source>
        <dbReference type="EMBL" id="HIS30605.1"/>
    </source>
</evidence>